<sequence length="190" mass="20733">MGTWYANEYSRLLQRPHADNRPGTAPPTNTAAPMAAHHAVALQNSKNAANPWAFQAATCTIASSVRQTLGHSQADVVNHNRSADYHRVNVLETYVDEHYHNHRDHTHPLLSQHPHSSVAAAAHHGEQQMAVIQHSRPASHTSQSDGYYHHGSGEGGAYTPAQAFADRSWLRGSSFDTAKKLKPPPAGFVS</sequence>
<evidence type="ECO:0000256" key="1">
    <source>
        <dbReference type="SAM" id="MobiDB-lite"/>
    </source>
</evidence>
<name>A0A0S4IY71_BODSA</name>
<gene>
    <name evidence="2" type="ORF">BSAL_05125</name>
</gene>
<accession>A0A0S4IY71</accession>
<feature type="compositionally biased region" description="Polar residues" evidence="1">
    <location>
        <begin position="136"/>
        <end position="145"/>
    </location>
</feature>
<protein>
    <submittedName>
        <fullName evidence="2">Uncharacterized protein</fullName>
    </submittedName>
</protein>
<organism evidence="2 3">
    <name type="scientific">Bodo saltans</name>
    <name type="common">Flagellated protozoan</name>
    <dbReference type="NCBI Taxonomy" id="75058"/>
    <lineage>
        <taxon>Eukaryota</taxon>
        <taxon>Discoba</taxon>
        <taxon>Euglenozoa</taxon>
        <taxon>Kinetoplastea</taxon>
        <taxon>Metakinetoplastina</taxon>
        <taxon>Eubodonida</taxon>
        <taxon>Bodonidae</taxon>
        <taxon>Bodo</taxon>
    </lineage>
</organism>
<dbReference type="EMBL" id="CYKH01000681">
    <property type="protein sequence ID" value="CUG17000.1"/>
    <property type="molecule type" value="Genomic_DNA"/>
</dbReference>
<evidence type="ECO:0000313" key="2">
    <source>
        <dbReference type="EMBL" id="CUG17000.1"/>
    </source>
</evidence>
<dbReference type="VEuPathDB" id="TriTrypDB:BSAL_05125"/>
<evidence type="ECO:0000313" key="3">
    <source>
        <dbReference type="Proteomes" id="UP000051952"/>
    </source>
</evidence>
<dbReference type="Proteomes" id="UP000051952">
    <property type="component" value="Unassembled WGS sequence"/>
</dbReference>
<keyword evidence="3" id="KW-1185">Reference proteome</keyword>
<dbReference type="AlphaFoldDB" id="A0A0S4IY71"/>
<proteinExistence type="predicted"/>
<feature type="region of interest" description="Disordered" evidence="1">
    <location>
        <begin position="121"/>
        <end position="154"/>
    </location>
</feature>
<reference evidence="3" key="1">
    <citation type="submission" date="2015-09" db="EMBL/GenBank/DDBJ databases">
        <authorList>
            <consortium name="Pathogen Informatics"/>
        </authorList>
    </citation>
    <scope>NUCLEOTIDE SEQUENCE [LARGE SCALE GENOMIC DNA]</scope>
    <source>
        <strain evidence="3">Lake Konstanz</strain>
    </source>
</reference>